<dbReference type="InterPro" id="IPR000595">
    <property type="entry name" value="cNMP-bd_dom"/>
</dbReference>
<evidence type="ECO:0000313" key="2">
    <source>
        <dbReference type="EnsemblPlants" id="AET6Gv20469900.16"/>
    </source>
</evidence>
<dbReference type="PANTHER" id="PTHR11635:SF152">
    <property type="entry name" value="CAMP-DEPENDENT PROTEIN KINASE TYPE I REGULATORY SUBUNIT-RELATED"/>
    <property type="match status" value="1"/>
</dbReference>
<dbReference type="Pfam" id="PF00027">
    <property type="entry name" value="cNMP_binding"/>
    <property type="match status" value="2"/>
</dbReference>
<dbReference type="FunFam" id="2.60.120.10:FF:000104">
    <property type="entry name" value="Protein phosphatase 2C and cyclic nucleotide-binding/kinase domain-containing protein"/>
    <property type="match status" value="1"/>
</dbReference>
<dbReference type="GO" id="GO:0005952">
    <property type="term" value="C:cAMP-dependent protein kinase complex"/>
    <property type="evidence" value="ECO:0007669"/>
    <property type="project" value="InterPro"/>
</dbReference>
<protein>
    <recommendedName>
        <fullName evidence="1">Cyclic nucleotide-binding domain-containing protein</fullName>
    </recommendedName>
</protein>
<dbReference type="SMART" id="SM00100">
    <property type="entry name" value="cNMP"/>
    <property type="match status" value="2"/>
</dbReference>
<dbReference type="InterPro" id="IPR018490">
    <property type="entry name" value="cNMP-bd_dom_sf"/>
</dbReference>
<evidence type="ECO:0000259" key="1">
    <source>
        <dbReference type="PROSITE" id="PS50042"/>
    </source>
</evidence>
<reference evidence="2" key="4">
    <citation type="submission" date="2019-03" db="UniProtKB">
        <authorList>
            <consortium name="EnsemblPlants"/>
        </authorList>
    </citation>
    <scope>IDENTIFICATION</scope>
</reference>
<dbReference type="CDD" id="cd00038">
    <property type="entry name" value="CAP_ED"/>
    <property type="match status" value="2"/>
</dbReference>
<dbReference type="GO" id="GO:0004862">
    <property type="term" value="F:cAMP-dependent protein kinase inhibitor activity"/>
    <property type="evidence" value="ECO:0007669"/>
    <property type="project" value="TreeGrafter"/>
</dbReference>
<dbReference type="EnsemblPlants" id="AET6Gv20469900.16">
    <property type="protein sequence ID" value="AET6Gv20469900.16"/>
    <property type="gene ID" value="AET6Gv20469900"/>
</dbReference>
<dbReference type="Proteomes" id="UP000015105">
    <property type="component" value="Chromosome 6D"/>
</dbReference>
<dbReference type="Gene3D" id="2.60.120.10">
    <property type="entry name" value="Jelly Rolls"/>
    <property type="match status" value="2"/>
</dbReference>
<dbReference type="GO" id="GO:0005829">
    <property type="term" value="C:cytosol"/>
    <property type="evidence" value="ECO:0007669"/>
    <property type="project" value="TreeGrafter"/>
</dbReference>
<dbReference type="InterPro" id="IPR050503">
    <property type="entry name" value="cAMP-dep_PK_reg_su-like"/>
</dbReference>
<dbReference type="GO" id="GO:0030552">
    <property type="term" value="F:cAMP binding"/>
    <property type="evidence" value="ECO:0007669"/>
    <property type="project" value="TreeGrafter"/>
</dbReference>
<reference evidence="3" key="1">
    <citation type="journal article" date="2014" name="Science">
        <title>Ancient hybridizations among the ancestral genomes of bread wheat.</title>
        <authorList>
            <consortium name="International Wheat Genome Sequencing Consortium,"/>
            <person name="Marcussen T."/>
            <person name="Sandve S.R."/>
            <person name="Heier L."/>
            <person name="Spannagl M."/>
            <person name="Pfeifer M."/>
            <person name="Jakobsen K.S."/>
            <person name="Wulff B.B."/>
            <person name="Steuernagel B."/>
            <person name="Mayer K.F."/>
            <person name="Olsen O.A."/>
        </authorList>
    </citation>
    <scope>NUCLEOTIDE SEQUENCE [LARGE SCALE GENOMIC DNA]</scope>
    <source>
        <strain evidence="3">cv. AL8/78</strain>
    </source>
</reference>
<evidence type="ECO:0000313" key="3">
    <source>
        <dbReference type="Proteomes" id="UP000015105"/>
    </source>
</evidence>
<dbReference type="InterPro" id="IPR014710">
    <property type="entry name" value="RmlC-like_jellyroll"/>
</dbReference>
<reference evidence="3" key="2">
    <citation type="journal article" date="2017" name="Nat. Plants">
        <title>The Aegilops tauschii genome reveals multiple impacts of transposons.</title>
        <authorList>
            <person name="Zhao G."/>
            <person name="Zou C."/>
            <person name="Li K."/>
            <person name="Wang K."/>
            <person name="Li T."/>
            <person name="Gao L."/>
            <person name="Zhang X."/>
            <person name="Wang H."/>
            <person name="Yang Z."/>
            <person name="Liu X."/>
            <person name="Jiang W."/>
            <person name="Mao L."/>
            <person name="Kong X."/>
            <person name="Jiao Y."/>
            <person name="Jia J."/>
        </authorList>
    </citation>
    <scope>NUCLEOTIDE SEQUENCE [LARGE SCALE GENOMIC DNA]</scope>
    <source>
        <strain evidence="3">cv. AL8/78</strain>
    </source>
</reference>
<accession>A0A453NSZ6</accession>
<reference evidence="2" key="3">
    <citation type="journal article" date="2017" name="Nature">
        <title>Genome sequence of the progenitor of the wheat D genome Aegilops tauschii.</title>
        <authorList>
            <person name="Luo M.C."/>
            <person name="Gu Y.Q."/>
            <person name="Puiu D."/>
            <person name="Wang H."/>
            <person name="Twardziok S.O."/>
            <person name="Deal K.R."/>
            <person name="Huo N."/>
            <person name="Zhu T."/>
            <person name="Wang L."/>
            <person name="Wang Y."/>
            <person name="McGuire P.E."/>
            <person name="Liu S."/>
            <person name="Long H."/>
            <person name="Ramasamy R.K."/>
            <person name="Rodriguez J.C."/>
            <person name="Van S.L."/>
            <person name="Yuan L."/>
            <person name="Wang Z."/>
            <person name="Xia Z."/>
            <person name="Xiao L."/>
            <person name="Anderson O.D."/>
            <person name="Ouyang S."/>
            <person name="Liang Y."/>
            <person name="Zimin A.V."/>
            <person name="Pertea G."/>
            <person name="Qi P."/>
            <person name="Bennetzen J.L."/>
            <person name="Dai X."/>
            <person name="Dawson M.W."/>
            <person name="Muller H.G."/>
            <person name="Kugler K."/>
            <person name="Rivarola-Duarte L."/>
            <person name="Spannagl M."/>
            <person name="Mayer K.F.X."/>
            <person name="Lu F.H."/>
            <person name="Bevan M.W."/>
            <person name="Leroy P."/>
            <person name="Li P."/>
            <person name="You F.M."/>
            <person name="Sun Q."/>
            <person name="Liu Z."/>
            <person name="Lyons E."/>
            <person name="Wicker T."/>
            <person name="Salzberg S.L."/>
            <person name="Devos K.M."/>
            <person name="Dvorak J."/>
        </authorList>
    </citation>
    <scope>NUCLEOTIDE SEQUENCE [LARGE SCALE GENOMIC DNA]</scope>
    <source>
        <strain evidence="2">cv. AL8/78</strain>
    </source>
</reference>
<dbReference type="PRINTS" id="PR00103">
    <property type="entry name" value="CAMPKINASE"/>
</dbReference>
<dbReference type="FunFam" id="2.60.120.10:FF:000048">
    <property type="entry name" value="Protein phosphatase 2C and cyclic nucleotide-binding/kinase domain-containing protein"/>
    <property type="match status" value="1"/>
</dbReference>
<dbReference type="GO" id="GO:0034236">
    <property type="term" value="F:protein kinase A catalytic subunit binding"/>
    <property type="evidence" value="ECO:0007669"/>
    <property type="project" value="TreeGrafter"/>
</dbReference>
<dbReference type="PANTHER" id="PTHR11635">
    <property type="entry name" value="CAMP-DEPENDENT PROTEIN KINASE REGULATORY CHAIN"/>
    <property type="match status" value="1"/>
</dbReference>
<organism evidence="2 3">
    <name type="scientific">Aegilops tauschii subsp. strangulata</name>
    <name type="common">Goatgrass</name>
    <dbReference type="NCBI Taxonomy" id="200361"/>
    <lineage>
        <taxon>Eukaryota</taxon>
        <taxon>Viridiplantae</taxon>
        <taxon>Streptophyta</taxon>
        <taxon>Embryophyta</taxon>
        <taxon>Tracheophyta</taxon>
        <taxon>Spermatophyta</taxon>
        <taxon>Magnoliopsida</taxon>
        <taxon>Liliopsida</taxon>
        <taxon>Poales</taxon>
        <taxon>Poaceae</taxon>
        <taxon>BOP clade</taxon>
        <taxon>Pooideae</taxon>
        <taxon>Triticodae</taxon>
        <taxon>Triticeae</taxon>
        <taxon>Triticinae</taxon>
        <taxon>Aegilops</taxon>
    </lineage>
</organism>
<dbReference type="PROSITE" id="PS50042">
    <property type="entry name" value="CNMP_BINDING_3"/>
    <property type="match status" value="2"/>
</dbReference>
<feature type="domain" description="Cyclic nucleotide-binding" evidence="1">
    <location>
        <begin position="148"/>
        <end position="257"/>
    </location>
</feature>
<dbReference type="SUPFAM" id="SSF51206">
    <property type="entry name" value="cAMP-binding domain-like"/>
    <property type="match status" value="2"/>
</dbReference>
<sequence length="447" mass="49886">LQVRMLPQIPHFSRATSIAKYKDPRDACAAIVAESYRLWLQYETRTDDITIILVHINGLTDSGSTHTVLKVSLQPSQQVVELVGSESPSITSLNPNNQRSRHDLSRARLRAIESSLENGQLWTPPSPSHRKTWEEQAHIERILHDHFLFRKLTDSQHNVLLDCMQRVEATPGDIVVQQGGEGDCFYVVGNGEFEVLAMQEEDGKEVTKVLHRYTADKLSSFGELALMYNKPLQSSVRAVTNGTLWALKREDFRGILMSEFSNIPSLKLLRSVQLFTRLTVLQLSQLADSLVEVSFADGQVIVDKDDDVSSLYIIQRGHVRLTVAADRLNSDSWDLLSTHGKQVQQSQESGNYVVEIDEGGHFGEWALIGETITFTASSVGDVICSTIAKEKFDLIVGSLPKPSQADSKLKSSLIPKENQHCADDDLPFRRVQLSDLVGGMEGVHICR</sequence>
<dbReference type="AlphaFoldDB" id="A0A453NSZ6"/>
<proteinExistence type="predicted"/>
<reference evidence="2" key="5">
    <citation type="journal article" date="2021" name="G3 (Bethesda)">
        <title>Aegilops tauschii genome assembly Aet v5.0 features greater sequence contiguity and improved annotation.</title>
        <authorList>
            <person name="Wang L."/>
            <person name="Zhu T."/>
            <person name="Rodriguez J.C."/>
            <person name="Deal K.R."/>
            <person name="Dubcovsky J."/>
            <person name="McGuire P.E."/>
            <person name="Lux T."/>
            <person name="Spannagl M."/>
            <person name="Mayer K.F.X."/>
            <person name="Baldrich P."/>
            <person name="Meyers B.C."/>
            <person name="Huo N."/>
            <person name="Gu Y.Q."/>
            <person name="Zhou H."/>
            <person name="Devos K.M."/>
            <person name="Bennetzen J.L."/>
            <person name="Unver T."/>
            <person name="Budak H."/>
            <person name="Gulick P.J."/>
            <person name="Galiba G."/>
            <person name="Kalapos B."/>
            <person name="Nelson D.R."/>
            <person name="Li P."/>
            <person name="You F.M."/>
            <person name="Luo M.C."/>
            <person name="Dvorak J."/>
        </authorList>
    </citation>
    <scope>NUCLEOTIDE SEQUENCE [LARGE SCALE GENOMIC DNA]</scope>
    <source>
        <strain evidence="2">cv. AL8/78</strain>
    </source>
</reference>
<feature type="domain" description="Cyclic nucleotide-binding" evidence="1">
    <location>
        <begin position="274"/>
        <end position="397"/>
    </location>
</feature>
<dbReference type="Gramene" id="AET6Gv20469900.16">
    <property type="protein sequence ID" value="AET6Gv20469900.16"/>
    <property type="gene ID" value="AET6Gv20469900"/>
</dbReference>
<name>A0A453NSZ6_AEGTS</name>
<keyword evidence="3" id="KW-1185">Reference proteome</keyword>